<dbReference type="Proteomes" id="UP000256964">
    <property type="component" value="Unassembled WGS sequence"/>
</dbReference>
<reference evidence="1 2" key="1">
    <citation type="journal article" date="2018" name="Biotechnol. Biofuels">
        <title>Integrative visual omics of the white-rot fungus Polyporus brumalis exposes the biotechnological potential of its oxidative enzymes for delignifying raw plant biomass.</title>
        <authorList>
            <person name="Miyauchi S."/>
            <person name="Rancon A."/>
            <person name="Drula E."/>
            <person name="Hage H."/>
            <person name="Chaduli D."/>
            <person name="Favel A."/>
            <person name="Grisel S."/>
            <person name="Henrissat B."/>
            <person name="Herpoel-Gimbert I."/>
            <person name="Ruiz-Duenas F.J."/>
            <person name="Chevret D."/>
            <person name="Hainaut M."/>
            <person name="Lin J."/>
            <person name="Wang M."/>
            <person name="Pangilinan J."/>
            <person name="Lipzen A."/>
            <person name="Lesage-Meessen L."/>
            <person name="Navarro D."/>
            <person name="Riley R."/>
            <person name="Grigoriev I.V."/>
            <person name="Zhou S."/>
            <person name="Raouche S."/>
            <person name="Rosso M.N."/>
        </authorList>
    </citation>
    <scope>NUCLEOTIDE SEQUENCE [LARGE SCALE GENOMIC DNA]</scope>
    <source>
        <strain evidence="1 2">BRFM 1820</strain>
    </source>
</reference>
<accession>A0A371D968</accession>
<evidence type="ECO:0000313" key="1">
    <source>
        <dbReference type="EMBL" id="RDX49084.1"/>
    </source>
</evidence>
<organism evidence="1 2">
    <name type="scientific">Lentinus brumalis</name>
    <dbReference type="NCBI Taxonomy" id="2498619"/>
    <lineage>
        <taxon>Eukaryota</taxon>
        <taxon>Fungi</taxon>
        <taxon>Dikarya</taxon>
        <taxon>Basidiomycota</taxon>
        <taxon>Agaricomycotina</taxon>
        <taxon>Agaricomycetes</taxon>
        <taxon>Polyporales</taxon>
        <taxon>Polyporaceae</taxon>
        <taxon>Lentinus</taxon>
    </lineage>
</organism>
<protein>
    <submittedName>
        <fullName evidence="1">Uncharacterized protein</fullName>
    </submittedName>
</protein>
<gene>
    <name evidence="1" type="ORF">OH76DRAFT_554135</name>
</gene>
<keyword evidence="2" id="KW-1185">Reference proteome</keyword>
<sequence>MSEGSRNMQEGKGIEDSEDLGACMAVRSARVLGWRYVPVYDTSSVNFDFHLTCCAYGHAVAGRCLYPLLHAFSTRACSVTVFIRERSRSGCTQAFTRHTVNGILIYTQPVRGQPWLYAIEVHRTAAVHMVASTARVAGVRKGQTWRTSNHRQHALSSRRWRASREASTGLHRHGRTGLNPRLLSCGDGQGGIIQATKSTHRRRRPYAANSRCCGSLSGRARVDTWGAYLTDLAFEIFSEGIFA</sequence>
<evidence type="ECO:0000313" key="2">
    <source>
        <dbReference type="Proteomes" id="UP000256964"/>
    </source>
</evidence>
<name>A0A371D968_9APHY</name>
<dbReference type="EMBL" id="KZ857407">
    <property type="protein sequence ID" value="RDX49084.1"/>
    <property type="molecule type" value="Genomic_DNA"/>
</dbReference>
<dbReference type="AlphaFoldDB" id="A0A371D968"/>
<proteinExistence type="predicted"/>